<dbReference type="InterPro" id="IPR010982">
    <property type="entry name" value="Lambda_DNA-bd_dom_sf"/>
</dbReference>
<dbReference type="CDD" id="cd00093">
    <property type="entry name" value="HTH_XRE"/>
    <property type="match status" value="1"/>
</dbReference>
<accession>A0A1W0D5M9</accession>
<dbReference type="AlphaFoldDB" id="A0A1W0D5M9"/>
<dbReference type="InterPro" id="IPR001387">
    <property type="entry name" value="Cro/C1-type_HTH"/>
</dbReference>
<dbReference type="SMART" id="SM00530">
    <property type="entry name" value="HTH_XRE"/>
    <property type="match status" value="1"/>
</dbReference>
<protein>
    <recommendedName>
        <fullName evidence="1">HTH cro/C1-type domain-containing protein</fullName>
    </recommendedName>
</protein>
<reference evidence="2 3" key="1">
    <citation type="submission" date="2017-02" db="EMBL/GenBank/DDBJ databases">
        <title>Chromobacterium haemolyticum H5244.</title>
        <authorList>
            <person name="Gulvik C.A."/>
        </authorList>
    </citation>
    <scope>NUCLEOTIDE SEQUENCE [LARGE SCALE GENOMIC DNA]</scope>
    <source>
        <strain evidence="2 3">H5244</strain>
    </source>
</reference>
<evidence type="ECO:0000259" key="1">
    <source>
        <dbReference type="PROSITE" id="PS50943"/>
    </source>
</evidence>
<sequence>MRNKKLSQRAVAERMNRSQSTFACWLSGRNVPNLEDMDQLAIALGVDTPWLVYGIEYREDPIVGRIVDVIKDLPAEESEKLAEVFEAIKGVSH</sequence>
<evidence type="ECO:0000313" key="3">
    <source>
        <dbReference type="Proteomes" id="UP000192721"/>
    </source>
</evidence>
<name>A0A1W0D5M9_9NEIS</name>
<dbReference type="EMBL" id="MUKV01000005">
    <property type="protein sequence ID" value="OQS42310.1"/>
    <property type="molecule type" value="Genomic_DNA"/>
</dbReference>
<evidence type="ECO:0000313" key="2">
    <source>
        <dbReference type="EMBL" id="OQS42310.1"/>
    </source>
</evidence>
<dbReference type="SUPFAM" id="SSF47413">
    <property type="entry name" value="lambda repressor-like DNA-binding domains"/>
    <property type="match status" value="1"/>
</dbReference>
<feature type="domain" description="HTH cro/C1-type" evidence="1">
    <location>
        <begin position="4"/>
        <end position="51"/>
    </location>
</feature>
<dbReference type="GO" id="GO:0003677">
    <property type="term" value="F:DNA binding"/>
    <property type="evidence" value="ECO:0007669"/>
    <property type="project" value="InterPro"/>
</dbReference>
<dbReference type="Proteomes" id="UP000192721">
    <property type="component" value="Unassembled WGS sequence"/>
</dbReference>
<proteinExistence type="predicted"/>
<comment type="caution">
    <text evidence="2">The sequence shown here is derived from an EMBL/GenBank/DDBJ whole genome shotgun (WGS) entry which is preliminary data.</text>
</comment>
<dbReference type="Pfam" id="PF13560">
    <property type="entry name" value="HTH_31"/>
    <property type="match status" value="1"/>
</dbReference>
<gene>
    <name evidence="2" type="ORF">B0T45_05835</name>
</gene>
<organism evidence="2 3">
    <name type="scientific">Chromobacterium haemolyticum</name>
    <dbReference type="NCBI Taxonomy" id="394935"/>
    <lineage>
        <taxon>Bacteria</taxon>
        <taxon>Pseudomonadati</taxon>
        <taxon>Pseudomonadota</taxon>
        <taxon>Betaproteobacteria</taxon>
        <taxon>Neisseriales</taxon>
        <taxon>Chromobacteriaceae</taxon>
        <taxon>Chromobacterium</taxon>
    </lineage>
</organism>
<dbReference type="Gene3D" id="1.10.260.40">
    <property type="entry name" value="lambda repressor-like DNA-binding domains"/>
    <property type="match status" value="1"/>
</dbReference>
<dbReference type="PROSITE" id="PS50943">
    <property type="entry name" value="HTH_CROC1"/>
    <property type="match status" value="1"/>
</dbReference>